<dbReference type="Gene3D" id="3.90.580.10">
    <property type="entry name" value="Zinc finger, CHC2-type domain"/>
    <property type="match status" value="1"/>
</dbReference>
<evidence type="ECO:0000256" key="5">
    <source>
        <dbReference type="ARBA" id="ARBA00022705"/>
    </source>
</evidence>
<keyword evidence="7 12" id="KW-0863">Zinc-finger</keyword>
<evidence type="ECO:0000313" key="16">
    <source>
        <dbReference type="EMBL" id="MBK1834741.1"/>
    </source>
</evidence>
<dbReference type="PIRSF" id="PIRSF002811">
    <property type="entry name" value="DnaG"/>
    <property type="match status" value="1"/>
</dbReference>
<dbReference type="InterPro" id="IPR050219">
    <property type="entry name" value="DnaG_primase"/>
</dbReference>
<dbReference type="Pfam" id="PF13155">
    <property type="entry name" value="Toprim_2"/>
    <property type="match status" value="1"/>
</dbReference>
<comment type="caution">
    <text evidence="16">The sequence shown here is derived from an EMBL/GenBank/DDBJ whole genome shotgun (WGS) entry which is preliminary data.</text>
</comment>
<dbReference type="AlphaFoldDB" id="A0A934RUJ1"/>
<evidence type="ECO:0000256" key="12">
    <source>
        <dbReference type="HAMAP-Rule" id="MF_00974"/>
    </source>
</evidence>
<dbReference type="GO" id="GO:1990077">
    <property type="term" value="C:primosome complex"/>
    <property type="evidence" value="ECO:0007669"/>
    <property type="project" value="UniProtKB-KW"/>
</dbReference>
<dbReference type="EC" id="2.7.7.101" evidence="12"/>
<evidence type="ECO:0000256" key="7">
    <source>
        <dbReference type="ARBA" id="ARBA00022771"/>
    </source>
</evidence>
<evidence type="ECO:0000256" key="8">
    <source>
        <dbReference type="ARBA" id="ARBA00022833"/>
    </source>
</evidence>
<evidence type="ECO:0000259" key="15">
    <source>
        <dbReference type="PROSITE" id="PS50880"/>
    </source>
</evidence>
<accession>A0A934RUJ1</accession>
<dbReference type="PANTHER" id="PTHR30313:SF2">
    <property type="entry name" value="DNA PRIMASE"/>
    <property type="match status" value="1"/>
</dbReference>
<evidence type="ECO:0000313" key="17">
    <source>
        <dbReference type="Proteomes" id="UP000604083"/>
    </source>
</evidence>
<keyword evidence="3 12" id="KW-0808">Transferase</keyword>
<feature type="domain" description="Toprim" evidence="15">
    <location>
        <begin position="265"/>
        <end position="346"/>
    </location>
</feature>
<dbReference type="HAMAP" id="MF_00974">
    <property type="entry name" value="DNA_primase_DnaG"/>
    <property type="match status" value="1"/>
</dbReference>
<dbReference type="Gene3D" id="3.40.1360.10">
    <property type="match status" value="1"/>
</dbReference>
<evidence type="ECO:0000256" key="4">
    <source>
        <dbReference type="ARBA" id="ARBA00022695"/>
    </source>
</evidence>
<dbReference type="SMART" id="SM00493">
    <property type="entry name" value="TOPRIM"/>
    <property type="match status" value="1"/>
</dbReference>
<dbReference type="SUPFAM" id="SSF56731">
    <property type="entry name" value="DNA primase core"/>
    <property type="match status" value="1"/>
</dbReference>
<keyword evidence="9" id="KW-0460">Magnesium</keyword>
<dbReference type="Proteomes" id="UP000604083">
    <property type="component" value="Unassembled WGS sequence"/>
</dbReference>
<dbReference type="FunFam" id="3.90.580.10:FF:000001">
    <property type="entry name" value="DNA primase"/>
    <property type="match status" value="1"/>
</dbReference>
<keyword evidence="1 12" id="KW-0240">DNA-directed RNA polymerase</keyword>
<dbReference type="Pfam" id="PF01807">
    <property type="entry name" value="Zn_ribbon_DnaG"/>
    <property type="match status" value="1"/>
</dbReference>
<gene>
    <name evidence="12 16" type="primary">dnaG</name>
    <name evidence="16" type="ORF">JIN78_11770</name>
</gene>
<dbReference type="SUPFAM" id="SSF57783">
    <property type="entry name" value="Zinc beta-ribbon"/>
    <property type="match status" value="1"/>
</dbReference>
<evidence type="ECO:0000256" key="14">
    <source>
        <dbReference type="PIRSR" id="PIRSR002811-1"/>
    </source>
</evidence>
<comment type="domain">
    <text evidence="12">Contains an N-terminal zinc-binding domain, a central core domain that contains the primase activity, and a C-terminal DnaB-binding domain.</text>
</comment>
<dbReference type="PROSITE" id="PS50880">
    <property type="entry name" value="TOPRIM"/>
    <property type="match status" value="1"/>
</dbReference>
<dbReference type="InterPro" id="IPR037068">
    <property type="entry name" value="DNA_primase_core_N_sf"/>
</dbReference>
<evidence type="ECO:0000256" key="2">
    <source>
        <dbReference type="ARBA" id="ARBA00022515"/>
    </source>
</evidence>
<dbReference type="InterPro" id="IPR030846">
    <property type="entry name" value="DnaG_bac"/>
</dbReference>
<dbReference type="GO" id="GO:0006269">
    <property type="term" value="P:DNA replication, synthesis of primer"/>
    <property type="evidence" value="ECO:0007669"/>
    <property type="project" value="UniProtKB-UniRule"/>
</dbReference>
<organism evidence="16 17">
    <name type="scientific">Roseibacillus ishigakijimensis</name>
    <dbReference type="NCBI Taxonomy" id="454146"/>
    <lineage>
        <taxon>Bacteria</taxon>
        <taxon>Pseudomonadati</taxon>
        <taxon>Verrucomicrobiota</taxon>
        <taxon>Verrucomicrobiia</taxon>
        <taxon>Verrucomicrobiales</taxon>
        <taxon>Verrucomicrobiaceae</taxon>
        <taxon>Roseibacillus</taxon>
    </lineage>
</organism>
<comment type="catalytic activity">
    <reaction evidence="12">
        <text>ssDNA + n NTP = ssDNA/pppN(pN)n-1 hybrid + (n-1) diphosphate.</text>
        <dbReference type="EC" id="2.7.7.101"/>
    </reaction>
</comment>
<comment type="cofactor">
    <cofactor evidence="12 13 14">
        <name>Zn(2+)</name>
        <dbReference type="ChEBI" id="CHEBI:29105"/>
    </cofactor>
    <text evidence="12 13 14">Binds 1 zinc ion per monomer.</text>
</comment>
<keyword evidence="11 12" id="KW-0804">Transcription</keyword>
<dbReference type="SMART" id="SM00400">
    <property type="entry name" value="ZnF_CHCC"/>
    <property type="match status" value="1"/>
</dbReference>
<evidence type="ECO:0000256" key="9">
    <source>
        <dbReference type="ARBA" id="ARBA00022842"/>
    </source>
</evidence>
<dbReference type="PANTHER" id="PTHR30313">
    <property type="entry name" value="DNA PRIMASE"/>
    <property type="match status" value="1"/>
</dbReference>
<name>A0A934RUJ1_9BACT</name>
<dbReference type="InterPro" id="IPR006171">
    <property type="entry name" value="TOPRIM_dom"/>
</dbReference>
<dbReference type="RefSeq" id="WP_200392175.1">
    <property type="nucleotide sequence ID" value="NZ_JAENIO010000030.1"/>
</dbReference>
<dbReference type="InterPro" id="IPR006295">
    <property type="entry name" value="DNA_primase_DnaG"/>
</dbReference>
<dbReference type="InterPro" id="IPR013264">
    <property type="entry name" value="DNAG_N"/>
</dbReference>
<keyword evidence="17" id="KW-1185">Reference proteome</keyword>
<dbReference type="Pfam" id="PF10410">
    <property type="entry name" value="DnaB_bind"/>
    <property type="match status" value="1"/>
</dbReference>
<dbReference type="GO" id="GO:0005737">
    <property type="term" value="C:cytoplasm"/>
    <property type="evidence" value="ECO:0007669"/>
    <property type="project" value="TreeGrafter"/>
</dbReference>
<dbReference type="InterPro" id="IPR036977">
    <property type="entry name" value="DNA_primase_Znf_CHC2"/>
</dbReference>
<dbReference type="GO" id="GO:0000428">
    <property type="term" value="C:DNA-directed RNA polymerase complex"/>
    <property type="evidence" value="ECO:0007669"/>
    <property type="project" value="UniProtKB-KW"/>
</dbReference>
<keyword evidence="4 12" id="KW-0548">Nucleotidyltransferase</keyword>
<comment type="similarity">
    <text evidence="12 13">Belongs to the DnaG primase family.</text>
</comment>
<proteinExistence type="inferred from homology"/>
<reference evidence="16" key="1">
    <citation type="submission" date="2021-01" db="EMBL/GenBank/DDBJ databases">
        <title>Modified the classification status of verrucomicrobia.</title>
        <authorList>
            <person name="Feng X."/>
        </authorList>
    </citation>
    <scope>NUCLEOTIDE SEQUENCE</scope>
    <source>
        <strain evidence="16">KCTC 12986</strain>
    </source>
</reference>
<keyword evidence="5 12" id="KW-0235">DNA replication</keyword>
<keyword evidence="10 12" id="KW-0238">DNA-binding</keyword>
<feature type="zinc finger region" description="CHC2-type" evidence="12 14">
    <location>
        <begin position="39"/>
        <end position="63"/>
    </location>
</feature>
<evidence type="ECO:0000256" key="13">
    <source>
        <dbReference type="PIRNR" id="PIRNR002811"/>
    </source>
</evidence>
<dbReference type="InterPro" id="IPR002694">
    <property type="entry name" value="Znf_CHC2"/>
</dbReference>
<protein>
    <recommendedName>
        <fullName evidence="12 13">DNA primase</fullName>
        <ecNumber evidence="12">2.7.7.101</ecNumber>
    </recommendedName>
</protein>
<keyword evidence="8 12" id="KW-0862">Zinc</keyword>
<sequence>MATIPPETKELILAQTDLVDLVNGYVPLQRAGSQFRALCPFHNEKSPSFYVTPATQRYKCFGCQASGDAIAFLMNFKNMPFPDALRELAQRAGVTIIEEVENPEAERARRQRSRLLELQNKAARHMHELLVKDPEARHARAYLRSRGYGKEMAEHWLVGWMPDDPRQFLAWAKKEGFNGRELCGTGMASPRDEKNPRAGLYVRFRNRLMFPIHNDYGDIIAFSGRQLVEDKKSGKYINSPETALFKKSKVFFGLDKARRPIGREKFALLCEGQIDVIACHEAGLENAIAGLGTALTSDHARLLKRYTDTAILCYDSDAAGHKAVGKAFNELSEAGLEVKVAPLPEKEDPDSLIKARGPEAFRALLEKASGFFDYQIDHAILTTDLSQPVKKANLAKTLAIYLKKISDPVTRDSLMAHCATRLGLGLPEFRETFARTKAEKVYQSPAEDEPARVEAKVYEPSVLLLCQLALQSLTVQDWLCEQTESLLETVSGLSGAESLARILGHRPNPGNPAALNRFLGELPPEEGLTLADALEKPAPASPLDHAIRALNQLAKKSLQKRLNEISSQLKEAHLDAEKIGQLLNEANEINKMLRDSNSP</sequence>
<evidence type="ECO:0000256" key="11">
    <source>
        <dbReference type="ARBA" id="ARBA00023163"/>
    </source>
</evidence>
<dbReference type="EMBL" id="JAENIO010000030">
    <property type="protein sequence ID" value="MBK1834741.1"/>
    <property type="molecule type" value="Genomic_DNA"/>
</dbReference>
<comment type="subunit">
    <text evidence="12">Monomer. Interacts with DnaB.</text>
</comment>
<dbReference type="Gene3D" id="3.90.980.10">
    <property type="entry name" value="DNA primase, catalytic core, N-terminal domain"/>
    <property type="match status" value="1"/>
</dbReference>
<keyword evidence="6 12" id="KW-0479">Metal-binding</keyword>
<dbReference type="NCBIfam" id="TIGR01391">
    <property type="entry name" value="dnaG"/>
    <property type="match status" value="1"/>
</dbReference>
<evidence type="ECO:0000256" key="10">
    <source>
        <dbReference type="ARBA" id="ARBA00023125"/>
    </source>
</evidence>
<dbReference type="GO" id="GO:0003677">
    <property type="term" value="F:DNA binding"/>
    <property type="evidence" value="ECO:0007669"/>
    <property type="project" value="UniProtKB-KW"/>
</dbReference>
<dbReference type="Pfam" id="PF08275">
    <property type="entry name" value="DNAG_N"/>
    <property type="match status" value="1"/>
</dbReference>
<dbReference type="GO" id="GO:0003899">
    <property type="term" value="F:DNA-directed RNA polymerase activity"/>
    <property type="evidence" value="ECO:0007669"/>
    <property type="project" value="UniProtKB-UniRule"/>
</dbReference>
<comment type="function">
    <text evidence="12 13">RNA polymerase that catalyzes the synthesis of short RNA molecules used as primers for DNA polymerase during DNA replication.</text>
</comment>
<evidence type="ECO:0000256" key="1">
    <source>
        <dbReference type="ARBA" id="ARBA00022478"/>
    </source>
</evidence>
<evidence type="ECO:0000256" key="3">
    <source>
        <dbReference type="ARBA" id="ARBA00022679"/>
    </source>
</evidence>
<dbReference type="GO" id="GO:0008270">
    <property type="term" value="F:zinc ion binding"/>
    <property type="evidence" value="ECO:0007669"/>
    <property type="project" value="UniProtKB-UniRule"/>
</dbReference>
<dbReference type="InterPro" id="IPR019475">
    <property type="entry name" value="DNA_primase_DnaB-bd"/>
</dbReference>
<keyword evidence="2 12" id="KW-0639">Primosome</keyword>
<dbReference type="InterPro" id="IPR034151">
    <property type="entry name" value="TOPRIM_DnaG_bac"/>
</dbReference>
<dbReference type="CDD" id="cd03364">
    <property type="entry name" value="TOPRIM_DnaG_primases"/>
    <property type="match status" value="1"/>
</dbReference>
<evidence type="ECO:0000256" key="6">
    <source>
        <dbReference type="ARBA" id="ARBA00022723"/>
    </source>
</evidence>